<gene>
    <name evidence="1" type="ORF">OSTLU_28798</name>
</gene>
<evidence type="ECO:0000313" key="1">
    <source>
        <dbReference type="EMBL" id="ABO94091.1"/>
    </source>
</evidence>
<accession>A4RQV9</accession>
<sequence>MSRLAPRVRVARVVSVRARRASARVRASSADAPSSAARVASLRAILGLDDRALQQLDHTVEGRAVRDDVPLSVLTERVYALSSALPRACARHAFELAVERPGLLTLDTSATRAAIERAANALGGAEQLERLCAECAPAFAHLLWRVGAREGTLADCERPLRDWAAGEVGWHRVFTQRIASEWGYLLMLGRMETSVMAGKGVVYRNVKTGESVAFRKSADFGARAAAAAAATDVRR</sequence>
<dbReference type="AlphaFoldDB" id="A4RQV9"/>
<dbReference type="Gramene" id="ABO94091">
    <property type="protein sequence ID" value="ABO94091"/>
    <property type="gene ID" value="OSTLU_28798"/>
</dbReference>
<dbReference type="OMA" id="EEGWHRV"/>
<dbReference type="EMBL" id="CP000581">
    <property type="protein sequence ID" value="ABO94091.1"/>
    <property type="molecule type" value="Genomic_DNA"/>
</dbReference>
<dbReference type="GeneID" id="4999923"/>
<name>A4RQV9_OSTLU</name>
<organism evidence="1 2">
    <name type="scientific">Ostreococcus lucimarinus (strain CCE9901)</name>
    <dbReference type="NCBI Taxonomy" id="436017"/>
    <lineage>
        <taxon>Eukaryota</taxon>
        <taxon>Viridiplantae</taxon>
        <taxon>Chlorophyta</taxon>
        <taxon>Mamiellophyceae</taxon>
        <taxon>Mamiellales</taxon>
        <taxon>Bathycoccaceae</taxon>
        <taxon>Ostreococcus</taxon>
    </lineage>
</organism>
<dbReference type="HOGENOM" id="CLU_1181851_0_0_1"/>
<dbReference type="KEGG" id="olu:OSTLU_28798"/>
<proteinExistence type="predicted"/>
<dbReference type="OrthoDB" id="498316at2759"/>
<dbReference type="Proteomes" id="UP000001568">
    <property type="component" value="Chromosome 1"/>
</dbReference>
<protein>
    <submittedName>
        <fullName evidence="1">Uncharacterized protein</fullName>
    </submittedName>
</protein>
<dbReference type="RefSeq" id="XP_001415799.1">
    <property type="nucleotide sequence ID" value="XM_001415762.1"/>
</dbReference>
<evidence type="ECO:0000313" key="2">
    <source>
        <dbReference type="Proteomes" id="UP000001568"/>
    </source>
</evidence>
<reference evidence="1 2" key="1">
    <citation type="journal article" date="2007" name="Proc. Natl. Acad. Sci. U.S.A.">
        <title>The tiny eukaryote Ostreococcus provides genomic insights into the paradox of plankton speciation.</title>
        <authorList>
            <person name="Palenik B."/>
            <person name="Grimwood J."/>
            <person name="Aerts A."/>
            <person name="Rouze P."/>
            <person name="Salamov A."/>
            <person name="Putnam N."/>
            <person name="Dupont C."/>
            <person name="Jorgensen R."/>
            <person name="Derelle E."/>
            <person name="Rombauts S."/>
            <person name="Zhou K."/>
            <person name="Otillar R."/>
            <person name="Merchant S.S."/>
            <person name="Podell S."/>
            <person name="Gaasterland T."/>
            <person name="Napoli C."/>
            <person name="Gendler K."/>
            <person name="Manuell A."/>
            <person name="Tai V."/>
            <person name="Vallon O."/>
            <person name="Piganeau G."/>
            <person name="Jancek S."/>
            <person name="Heijde M."/>
            <person name="Jabbari K."/>
            <person name="Bowler C."/>
            <person name="Lohr M."/>
            <person name="Robbens S."/>
            <person name="Werner G."/>
            <person name="Dubchak I."/>
            <person name="Pazour G.J."/>
            <person name="Ren Q."/>
            <person name="Paulsen I."/>
            <person name="Delwiche C."/>
            <person name="Schmutz J."/>
            <person name="Rokhsar D."/>
            <person name="Van de Peer Y."/>
            <person name="Moreau H."/>
            <person name="Grigoriev I.V."/>
        </authorList>
    </citation>
    <scope>NUCLEOTIDE SEQUENCE [LARGE SCALE GENOMIC DNA]</scope>
    <source>
        <strain evidence="1 2">CCE9901</strain>
    </source>
</reference>
<keyword evidence="2" id="KW-1185">Reference proteome</keyword>